<reference evidence="1 2" key="1">
    <citation type="journal article" date="2023" name="Science">
        <title>Complex scaffold remodeling in plant triterpene biosynthesis.</title>
        <authorList>
            <person name="De La Pena R."/>
            <person name="Hodgson H."/>
            <person name="Liu J.C."/>
            <person name="Stephenson M.J."/>
            <person name="Martin A.C."/>
            <person name="Owen C."/>
            <person name="Harkess A."/>
            <person name="Leebens-Mack J."/>
            <person name="Jimenez L.E."/>
            <person name="Osbourn A."/>
            <person name="Sattely E.S."/>
        </authorList>
    </citation>
    <scope>NUCLEOTIDE SEQUENCE [LARGE SCALE GENOMIC DNA]</scope>
    <source>
        <strain evidence="2">cv. JPN11</strain>
        <tissue evidence="1">Leaf</tissue>
    </source>
</reference>
<evidence type="ECO:0000313" key="2">
    <source>
        <dbReference type="Proteomes" id="UP001164539"/>
    </source>
</evidence>
<evidence type="ECO:0000313" key="1">
    <source>
        <dbReference type="EMBL" id="KAJ4703302.1"/>
    </source>
</evidence>
<sequence>MSFPSRLLRRAFCTATTATSSTTTTTKTKTMSVGSICRSIYRESNLKLVVEKFKKSSDLDRFRTNGGIYVGTVRRLANAKCFTGIEEILEHQKQYKDMSKEGFSARLICLYGKAGMFEHAQKVFDEIPERNSKQTVLSFNALLGACVNSKKFDEIDELFKNLPDKLGIEPDLVSYNTMVKAFVEMGSLDSANMLLDEIEKKGLEPDLISFNTLFNGFYLNGRFADAEKIWDRMVSKNITPDVRSYNARLYGMALEKKTKEAVELVEEMRSKEIGPDMYSFNALIKGFVNEGNLEEAKQWYHHIEKSGLSLNKATFRLLVPFVCEKGDLEFAFDLCKTTFNKRCVVDQEFLQLVVDSLVKESKIEEAKELVELGKTNKYCRYKLKFPSEE</sequence>
<dbReference type="Proteomes" id="UP001164539">
    <property type="component" value="Chromosome 13"/>
</dbReference>
<keyword evidence="2" id="KW-1185">Reference proteome</keyword>
<dbReference type="EMBL" id="CM051406">
    <property type="protein sequence ID" value="KAJ4703302.1"/>
    <property type="molecule type" value="Genomic_DNA"/>
</dbReference>
<proteinExistence type="predicted"/>
<comment type="caution">
    <text evidence="1">The sequence shown here is derived from an EMBL/GenBank/DDBJ whole genome shotgun (WGS) entry which is preliminary data.</text>
</comment>
<accession>A0ACC1WXC2</accession>
<gene>
    <name evidence="1" type="ORF">OWV82_023228</name>
</gene>
<organism evidence="1 2">
    <name type="scientific">Melia azedarach</name>
    <name type="common">Chinaberry tree</name>
    <dbReference type="NCBI Taxonomy" id="155640"/>
    <lineage>
        <taxon>Eukaryota</taxon>
        <taxon>Viridiplantae</taxon>
        <taxon>Streptophyta</taxon>
        <taxon>Embryophyta</taxon>
        <taxon>Tracheophyta</taxon>
        <taxon>Spermatophyta</taxon>
        <taxon>Magnoliopsida</taxon>
        <taxon>eudicotyledons</taxon>
        <taxon>Gunneridae</taxon>
        <taxon>Pentapetalae</taxon>
        <taxon>rosids</taxon>
        <taxon>malvids</taxon>
        <taxon>Sapindales</taxon>
        <taxon>Meliaceae</taxon>
        <taxon>Melia</taxon>
    </lineage>
</organism>
<name>A0ACC1WXC2_MELAZ</name>
<protein>
    <submittedName>
        <fullName evidence="1">Pentatricopeptide repeat</fullName>
    </submittedName>
</protein>